<dbReference type="PANTHER" id="PTHR39730:SF1">
    <property type="entry name" value="ENDOGLUCANASE 1"/>
    <property type="match status" value="1"/>
</dbReference>
<dbReference type="EMBL" id="HM175741">
    <property type="protein sequence ID" value="ADU33246.1"/>
    <property type="molecule type" value="mRNA"/>
</dbReference>
<evidence type="ECO:0000256" key="8">
    <source>
        <dbReference type="ARBA" id="ARBA00023326"/>
    </source>
</evidence>
<sequence>MKVLCVILAVAAFARATDIHLQKVVGGISGEANTTRYWDCCKPSCSWAENVNAQSPVASCAVDGVTVLDPSSGSGCAEDGSGISYVCTNQQPWAVNDTVAFGFAAASFSGGADNSQCCVCLQLSFLNVLPNKKLIVQVTNTGGDLESNHFDIQLPGGGVGYFTHGCVSQWNCPANGWGAQYGGITSESECNELPEVLQPGCHFRFNWFENADNPKVTFEQVVCPSELTSITGCVV</sequence>
<keyword evidence="13" id="KW-1185">Reference proteome</keyword>
<dbReference type="Proteomes" id="UP000504635">
    <property type="component" value="Unplaced"/>
</dbReference>
<name>E7CIN4_SITOR</name>
<protein>
    <recommendedName>
        <fullName evidence="3 9">Cellulase</fullName>
        <ecNumber evidence="3 9">3.2.1.4</ecNumber>
    </recommendedName>
</protein>
<keyword evidence="5" id="KW-0136">Cellulose degradation</keyword>
<dbReference type="Gene3D" id="2.40.40.10">
    <property type="entry name" value="RlpA-like domain"/>
    <property type="match status" value="1"/>
</dbReference>
<dbReference type="Pfam" id="PF02015">
    <property type="entry name" value="Glyco_hydro_45"/>
    <property type="match status" value="1"/>
</dbReference>
<dbReference type="InterPro" id="IPR036908">
    <property type="entry name" value="RlpA-like_sf"/>
</dbReference>
<dbReference type="EC" id="3.2.1.4" evidence="3 9"/>
<evidence type="ECO:0000256" key="3">
    <source>
        <dbReference type="ARBA" id="ARBA00012601"/>
    </source>
</evidence>
<comment type="catalytic activity">
    <reaction evidence="1 9">
        <text>Endohydrolysis of (1-&gt;4)-beta-D-glucosidic linkages in cellulose, lichenin and cereal beta-D-glucans.</text>
        <dbReference type="EC" id="3.2.1.4"/>
    </reaction>
</comment>
<evidence type="ECO:0000256" key="5">
    <source>
        <dbReference type="ARBA" id="ARBA00023001"/>
    </source>
</evidence>
<dbReference type="GO" id="GO:0008810">
    <property type="term" value="F:cellulase activity"/>
    <property type="evidence" value="ECO:0007669"/>
    <property type="project" value="UniProtKB-EC"/>
</dbReference>
<feature type="chain" id="PRO_5044730093" description="Cellulase" evidence="10">
    <location>
        <begin position="17"/>
        <end position="235"/>
    </location>
</feature>
<dbReference type="PANTHER" id="PTHR39730">
    <property type="entry name" value="ENDOGLUCANASE 1"/>
    <property type="match status" value="1"/>
</dbReference>
<accession>E7CIN4</accession>
<evidence type="ECO:0000256" key="9">
    <source>
        <dbReference type="PROSITE-ProRule" id="PRU10069"/>
    </source>
</evidence>
<feature type="signal peptide" evidence="10">
    <location>
        <begin position="1"/>
        <end position="16"/>
    </location>
</feature>
<evidence type="ECO:0000256" key="4">
    <source>
        <dbReference type="ARBA" id="ARBA00022801"/>
    </source>
</evidence>
<evidence type="ECO:0000256" key="1">
    <source>
        <dbReference type="ARBA" id="ARBA00000966"/>
    </source>
</evidence>
<keyword evidence="6" id="KW-0119">Carbohydrate metabolism</keyword>
<dbReference type="RefSeq" id="XP_030747083.1">
    <property type="nucleotide sequence ID" value="XM_030891223.1"/>
</dbReference>
<reference evidence="14" key="2">
    <citation type="submission" date="2025-04" db="UniProtKB">
        <authorList>
            <consortium name="RefSeq"/>
        </authorList>
    </citation>
    <scope>IDENTIFICATION</scope>
    <source>
        <tissue evidence="14">Gonads</tissue>
    </source>
</reference>
<dbReference type="PROSITE" id="PS01140">
    <property type="entry name" value="GLYCOSYL_HYDROL_F45"/>
    <property type="match status" value="1"/>
</dbReference>
<keyword evidence="8" id="KW-0624">Polysaccharide degradation</keyword>
<proteinExistence type="evidence at transcript level"/>
<keyword evidence="7" id="KW-0326">Glycosidase</keyword>
<evidence type="ECO:0000259" key="11">
    <source>
        <dbReference type="PROSITE" id="PS01140"/>
    </source>
</evidence>
<gene>
    <name evidence="12" type="primary">GH45-1</name>
    <name evidence="14" type="synonym">LOC115875708</name>
</gene>
<dbReference type="InterPro" id="IPR052288">
    <property type="entry name" value="GH45_Enzymes"/>
</dbReference>
<organism evidence="12">
    <name type="scientific">Sitophilus oryzae</name>
    <name type="common">Rice weevil</name>
    <name type="synonym">Curculio oryzae</name>
    <dbReference type="NCBI Taxonomy" id="7048"/>
    <lineage>
        <taxon>Eukaryota</taxon>
        <taxon>Metazoa</taxon>
        <taxon>Ecdysozoa</taxon>
        <taxon>Arthropoda</taxon>
        <taxon>Hexapoda</taxon>
        <taxon>Insecta</taxon>
        <taxon>Pterygota</taxon>
        <taxon>Neoptera</taxon>
        <taxon>Endopterygota</taxon>
        <taxon>Coleoptera</taxon>
        <taxon>Polyphaga</taxon>
        <taxon>Cucujiformia</taxon>
        <taxon>Curculionidae</taxon>
        <taxon>Dryophthorinae</taxon>
        <taxon>Sitophilus</taxon>
    </lineage>
</organism>
<evidence type="ECO:0000256" key="7">
    <source>
        <dbReference type="ARBA" id="ARBA00023295"/>
    </source>
</evidence>
<dbReference type="InterPro" id="IPR000334">
    <property type="entry name" value="Glyco_hydro_45"/>
</dbReference>
<dbReference type="KEGG" id="soy:115875708"/>
<evidence type="ECO:0000256" key="2">
    <source>
        <dbReference type="ARBA" id="ARBA00007793"/>
    </source>
</evidence>
<evidence type="ECO:0000313" key="12">
    <source>
        <dbReference type="EMBL" id="ADU33246.1"/>
    </source>
</evidence>
<dbReference type="SUPFAM" id="SSF50685">
    <property type="entry name" value="Barwin-like endoglucanases"/>
    <property type="match status" value="1"/>
</dbReference>
<dbReference type="GO" id="GO:0030245">
    <property type="term" value="P:cellulose catabolic process"/>
    <property type="evidence" value="ECO:0007669"/>
    <property type="project" value="UniProtKB-KW"/>
</dbReference>
<feature type="domain" description="Glycosyl hydrolases family 45 active site" evidence="11">
    <location>
        <begin position="34"/>
        <end position="45"/>
    </location>
</feature>
<evidence type="ECO:0000313" key="14">
    <source>
        <dbReference type="RefSeq" id="XP_030747083.1"/>
    </source>
</evidence>
<evidence type="ECO:0000256" key="6">
    <source>
        <dbReference type="ARBA" id="ARBA00023277"/>
    </source>
</evidence>
<feature type="active site" description="Nucleophile" evidence="9">
    <location>
        <position position="39"/>
    </location>
</feature>
<dbReference type="OrthoDB" id="10035502at2759"/>
<keyword evidence="4" id="KW-0378">Hydrolase</keyword>
<comment type="similarity">
    <text evidence="2">Belongs to the glycosyl hydrolase 45 (cellulase K) family.</text>
</comment>
<dbReference type="AlphaFoldDB" id="E7CIN4"/>
<keyword evidence="10" id="KW-0732">Signal</keyword>
<evidence type="ECO:0000313" key="13">
    <source>
        <dbReference type="Proteomes" id="UP000504635"/>
    </source>
</evidence>
<reference evidence="12" key="1">
    <citation type="journal article" date="2010" name="PLoS ONE">
        <title>Diversity of beetle genes encoding novel plant cell wall degrading enzymes.</title>
        <authorList>
            <person name="Pauchet Y."/>
            <person name="Wilkinson P."/>
            <person name="Chauhan R."/>
            <person name="Ffrench-Constant R.H."/>
        </authorList>
    </citation>
    <scope>NUCLEOTIDE SEQUENCE</scope>
    <source>
        <tissue evidence="12">Midgut</tissue>
    </source>
</reference>
<evidence type="ECO:0000256" key="10">
    <source>
        <dbReference type="SAM" id="SignalP"/>
    </source>
</evidence>